<evidence type="ECO:0000313" key="1">
    <source>
        <dbReference type="EMBL" id="KFM78162.1"/>
    </source>
</evidence>
<sequence length="49" mass="5834">MLTYPIECFVTREITHKRKPHFISETLWCTSALCVRDTCFHKYCDPALQ</sequence>
<reference evidence="1 2" key="1">
    <citation type="submission" date="2013-11" db="EMBL/GenBank/DDBJ databases">
        <title>Genome sequencing of Stegodyphus mimosarum.</title>
        <authorList>
            <person name="Bechsgaard J."/>
        </authorList>
    </citation>
    <scope>NUCLEOTIDE SEQUENCE [LARGE SCALE GENOMIC DNA]</scope>
</reference>
<dbReference type="EMBL" id="KK120376">
    <property type="protein sequence ID" value="KFM78162.1"/>
    <property type="molecule type" value="Genomic_DNA"/>
</dbReference>
<dbReference type="AlphaFoldDB" id="A0A087ULC3"/>
<keyword evidence="2" id="KW-1185">Reference proteome</keyword>
<organism evidence="1 2">
    <name type="scientific">Stegodyphus mimosarum</name>
    <name type="common">African social velvet spider</name>
    <dbReference type="NCBI Taxonomy" id="407821"/>
    <lineage>
        <taxon>Eukaryota</taxon>
        <taxon>Metazoa</taxon>
        <taxon>Ecdysozoa</taxon>
        <taxon>Arthropoda</taxon>
        <taxon>Chelicerata</taxon>
        <taxon>Arachnida</taxon>
        <taxon>Araneae</taxon>
        <taxon>Araneomorphae</taxon>
        <taxon>Entelegynae</taxon>
        <taxon>Eresoidea</taxon>
        <taxon>Eresidae</taxon>
        <taxon>Stegodyphus</taxon>
    </lineage>
</organism>
<gene>
    <name evidence="1" type="ORF">X975_25411</name>
</gene>
<name>A0A087ULC3_STEMI</name>
<feature type="non-terminal residue" evidence="1">
    <location>
        <position position="49"/>
    </location>
</feature>
<proteinExistence type="predicted"/>
<evidence type="ECO:0000313" key="2">
    <source>
        <dbReference type="Proteomes" id="UP000054359"/>
    </source>
</evidence>
<protein>
    <submittedName>
        <fullName evidence="1">Uncharacterized protein</fullName>
    </submittedName>
</protein>
<dbReference type="Proteomes" id="UP000054359">
    <property type="component" value="Unassembled WGS sequence"/>
</dbReference>
<accession>A0A087ULC3</accession>